<protein>
    <submittedName>
        <fullName evidence="2">Uncharacterized protein</fullName>
    </submittedName>
</protein>
<sequence>MVAAKASSFKVLPDMMKRNQLLGSLQVQAQVPKPNAPTTGDIPSPTTTQKAFTSDQFNLISPLLRRQLLKGPVPPSAPNPGTRNPASTSHNKTPPSRTMPDGKVSSIP</sequence>
<feature type="region of interest" description="Disordered" evidence="1">
    <location>
        <begin position="28"/>
        <end position="50"/>
    </location>
</feature>
<dbReference type="EMBL" id="OIVN01002325">
    <property type="protein sequence ID" value="SPD02617.1"/>
    <property type="molecule type" value="Genomic_DNA"/>
</dbReference>
<proteinExistence type="predicted"/>
<accession>A0A2N9GJH6</accession>
<gene>
    <name evidence="2" type="ORF">FSB_LOCUS30499</name>
</gene>
<evidence type="ECO:0000313" key="2">
    <source>
        <dbReference type="EMBL" id="SPD02617.1"/>
    </source>
</evidence>
<reference evidence="2" key="1">
    <citation type="submission" date="2018-02" db="EMBL/GenBank/DDBJ databases">
        <authorList>
            <person name="Cohen D.B."/>
            <person name="Kent A.D."/>
        </authorList>
    </citation>
    <scope>NUCLEOTIDE SEQUENCE</scope>
</reference>
<feature type="region of interest" description="Disordered" evidence="1">
    <location>
        <begin position="67"/>
        <end position="108"/>
    </location>
</feature>
<feature type="compositionally biased region" description="Polar residues" evidence="1">
    <location>
        <begin position="79"/>
        <end position="96"/>
    </location>
</feature>
<organism evidence="2">
    <name type="scientific">Fagus sylvatica</name>
    <name type="common">Beechnut</name>
    <dbReference type="NCBI Taxonomy" id="28930"/>
    <lineage>
        <taxon>Eukaryota</taxon>
        <taxon>Viridiplantae</taxon>
        <taxon>Streptophyta</taxon>
        <taxon>Embryophyta</taxon>
        <taxon>Tracheophyta</taxon>
        <taxon>Spermatophyta</taxon>
        <taxon>Magnoliopsida</taxon>
        <taxon>eudicotyledons</taxon>
        <taxon>Gunneridae</taxon>
        <taxon>Pentapetalae</taxon>
        <taxon>rosids</taxon>
        <taxon>fabids</taxon>
        <taxon>Fagales</taxon>
        <taxon>Fagaceae</taxon>
        <taxon>Fagus</taxon>
    </lineage>
</organism>
<evidence type="ECO:0000256" key="1">
    <source>
        <dbReference type="SAM" id="MobiDB-lite"/>
    </source>
</evidence>
<dbReference type="AlphaFoldDB" id="A0A2N9GJH6"/>
<name>A0A2N9GJH6_FAGSY</name>